<keyword evidence="2 5" id="KW-0378">Hydrolase</keyword>
<dbReference type="PANTHER" id="PTHR33308:SF9">
    <property type="entry name" value="PEPTIDOGLYCAN HYDROLASE FLGJ"/>
    <property type="match status" value="1"/>
</dbReference>
<dbReference type="OrthoDB" id="977752at2"/>
<dbReference type="Gene3D" id="4.10.80.30">
    <property type="entry name" value="DNA polymerase, domain 6"/>
    <property type="match status" value="1"/>
</dbReference>
<dbReference type="PRINTS" id="PR01002">
    <property type="entry name" value="FLGFLGJ"/>
</dbReference>
<evidence type="ECO:0000313" key="6">
    <source>
        <dbReference type="Proteomes" id="UP000016057"/>
    </source>
</evidence>
<keyword evidence="3" id="KW-0472">Membrane</keyword>
<evidence type="ECO:0000256" key="3">
    <source>
        <dbReference type="SAM" id="Phobius"/>
    </source>
</evidence>
<evidence type="ECO:0000259" key="4">
    <source>
        <dbReference type="SMART" id="SM00047"/>
    </source>
</evidence>
<proteinExistence type="inferred from homology"/>
<evidence type="ECO:0000313" key="5">
    <source>
        <dbReference type="EMBL" id="EKU27490.1"/>
    </source>
</evidence>
<dbReference type="InterPro" id="IPR051056">
    <property type="entry name" value="Glycosyl_Hydrolase_73"/>
</dbReference>
<comment type="caution">
    <text evidence="5">The sequence shown here is derived from an EMBL/GenBank/DDBJ whole genome shotgun (WGS) entry which is preliminary data.</text>
</comment>
<dbReference type="STRING" id="1234409.C683_0821"/>
<organism evidence="5 6">
    <name type="scientific">Catellicoccus marimammalium M35/04/3</name>
    <dbReference type="NCBI Taxonomy" id="1234409"/>
    <lineage>
        <taxon>Bacteria</taxon>
        <taxon>Bacillati</taxon>
        <taxon>Bacillota</taxon>
        <taxon>Bacilli</taxon>
        <taxon>Lactobacillales</taxon>
        <taxon>Enterococcaceae</taxon>
        <taxon>Catellicoccus</taxon>
    </lineage>
</organism>
<evidence type="ECO:0000256" key="1">
    <source>
        <dbReference type="ARBA" id="ARBA00010266"/>
    </source>
</evidence>
<keyword evidence="6" id="KW-1185">Reference proteome</keyword>
<accession>K8Z9F5</accession>
<keyword evidence="3" id="KW-1133">Transmembrane helix</keyword>
<dbReference type="RefSeq" id="WP_009490312.1">
    <property type="nucleotide sequence ID" value="NZ_AMYT01000017.1"/>
</dbReference>
<evidence type="ECO:0000256" key="2">
    <source>
        <dbReference type="ARBA" id="ARBA00022801"/>
    </source>
</evidence>
<dbReference type="eggNOG" id="COG1705">
    <property type="taxonomic scope" value="Bacteria"/>
</dbReference>
<dbReference type="PANTHER" id="PTHR33308">
    <property type="entry name" value="PEPTIDOGLYCAN HYDROLASE FLGJ"/>
    <property type="match status" value="1"/>
</dbReference>
<reference evidence="5 6" key="1">
    <citation type="journal article" date="2013" name="Genome Announc.">
        <title>Draft Genome Sequence of Catellicoccus marimammalium, a Novel Species Commonly Found in Gull Feces.</title>
        <authorList>
            <person name="Weigand M.R."/>
            <person name="Ryu H."/>
            <person name="Bozcek L."/>
            <person name="Konstantinidis K.T."/>
            <person name="Santo Domingo J.W."/>
        </authorList>
    </citation>
    <scope>NUCLEOTIDE SEQUENCE [LARGE SCALE GENOMIC DNA]</scope>
    <source>
        <strain evidence="5 6">M35/04/3</strain>
    </source>
</reference>
<sequence>MKRRPLKKSYSFLLLFFFLLLLVLFLYWRPPMQKETKVPKEEFITTIVPMAQQSMKKYHIPVSIIIAQAALESNFGQSELAEKYNNLFGVKAGFWEPGVDLPTIEYVDGQRMEVEQRFRVYRSWKQSILAHAKLLAHGTSWNEQQYEAVLQAKNYQAAAYALQNAGYATDPNYAQKLIQMIETYQLYRWDE</sequence>
<keyword evidence="3" id="KW-0812">Transmembrane</keyword>
<name>K8Z9F5_9ENTE</name>
<feature type="transmembrane region" description="Helical" evidence="3">
    <location>
        <begin position="12"/>
        <end position="28"/>
    </location>
</feature>
<dbReference type="GO" id="GO:0004040">
    <property type="term" value="F:amidase activity"/>
    <property type="evidence" value="ECO:0007669"/>
    <property type="project" value="InterPro"/>
</dbReference>
<dbReference type="SMART" id="SM00047">
    <property type="entry name" value="LYZ2"/>
    <property type="match status" value="1"/>
</dbReference>
<dbReference type="Pfam" id="PF01832">
    <property type="entry name" value="Glucosaminidase"/>
    <property type="match status" value="1"/>
</dbReference>
<dbReference type="EMBL" id="AMYT01000017">
    <property type="protein sequence ID" value="EKU27490.1"/>
    <property type="molecule type" value="Genomic_DNA"/>
</dbReference>
<dbReference type="EC" id="3.5.1.28" evidence="5"/>
<gene>
    <name evidence="5" type="ORF">C683_0821</name>
</gene>
<dbReference type="GO" id="GO:0008745">
    <property type="term" value="F:N-acetylmuramoyl-L-alanine amidase activity"/>
    <property type="evidence" value="ECO:0007669"/>
    <property type="project" value="UniProtKB-EC"/>
</dbReference>
<dbReference type="PATRIC" id="fig|1234409.3.peg.772"/>
<dbReference type="InterPro" id="IPR002901">
    <property type="entry name" value="MGlyc_endo_b_GlcNAc-like_dom"/>
</dbReference>
<comment type="similarity">
    <text evidence="1">Belongs to the glycosyl hydrolase 73 family.</text>
</comment>
<dbReference type="Gene3D" id="1.10.530.10">
    <property type="match status" value="1"/>
</dbReference>
<feature type="domain" description="Mannosyl-glycoprotein endo-beta-N-acetylglucosamidase-like" evidence="4">
    <location>
        <begin position="29"/>
        <end position="190"/>
    </location>
</feature>
<protein>
    <submittedName>
        <fullName evidence="5">N-acetylmuramoyl-L-alanine amidase</fullName>
        <ecNumber evidence="5">3.5.1.28</ecNumber>
    </submittedName>
</protein>
<dbReference type="Proteomes" id="UP000016057">
    <property type="component" value="Unassembled WGS sequence"/>
</dbReference>
<dbReference type="AlphaFoldDB" id="K8Z9F5"/>